<reference evidence="2" key="1">
    <citation type="submission" date="2008-12" db="EMBL/GenBank/DDBJ databases">
        <title>Annotation of Streptomyces ghanaensis ATCC 14672.</title>
        <authorList>
            <consortium name="The Broad Institute Genome Sequencing Platform"/>
            <consortium name="Broad Institute Microbial Sequencing Center"/>
            <person name="Fischbach M."/>
            <person name="Ward D."/>
            <person name="Young S."/>
            <person name="Kodira C.D."/>
            <person name="Zeng Q."/>
            <person name="Koehrsen M."/>
            <person name="Godfrey P."/>
            <person name="Alvarado L."/>
            <person name="Berlin A.M."/>
            <person name="Borenstein D."/>
            <person name="Chen Z."/>
            <person name="Engels R."/>
            <person name="Freedman E."/>
            <person name="Gellesch M."/>
            <person name="Goldberg J."/>
            <person name="Griggs A."/>
            <person name="Gujja S."/>
            <person name="Heiman D.I."/>
            <person name="Hepburn T.A."/>
            <person name="Howarth C."/>
            <person name="Jen D."/>
            <person name="Larson L."/>
            <person name="Lewis B."/>
            <person name="Mehta T."/>
            <person name="Park D."/>
            <person name="Pearson M."/>
            <person name="Roberts A."/>
            <person name="Saif S."/>
            <person name="Shea T.D."/>
            <person name="Shenoy N."/>
            <person name="Sisk P."/>
            <person name="Stolte C."/>
            <person name="Sykes S.N."/>
            <person name="Walk T."/>
            <person name="White J."/>
            <person name="Yandava C."/>
            <person name="Straight P."/>
            <person name="Clardy J."/>
            <person name="Hung D."/>
            <person name="Kolter R."/>
            <person name="Mekalanos J."/>
            <person name="Walker S."/>
            <person name="Walsh C.T."/>
            <person name="Wieland B.L.C."/>
            <person name="Ilzarbe M."/>
            <person name="Galagan J."/>
            <person name="Nusbaum C."/>
            <person name="Birren B."/>
        </authorList>
    </citation>
    <scope>NUCLEOTIDE SEQUENCE [LARGE SCALE GENOMIC DNA]</scope>
    <source>
        <strain evidence="2">ATCC 14672 / DSM 40746 / JCM 4963 / KCTC 9882 / NRRL B-12104 / FH 1290</strain>
    </source>
</reference>
<protein>
    <submittedName>
        <fullName evidence="1">Predicted protein</fullName>
    </submittedName>
</protein>
<dbReference type="Proteomes" id="UP000003824">
    <property type="component" value="Unassembled WGS sequence"/>
</dbReference>
<organism evidence="1 2">
    <name type="scientific">Streptomyces viridosporus (strain ATCC 14672 / DSM 40746 / JCM 4963 / KCTC 9882 / NRRL B-12104 / FH 1290)</name>
    <name type="common">Streptomyces ghanaensis</name>
    <dbReference type="NCBI Taxonomy" id="566461"/>
    <lineage>
        <taxon>Bacteria</taxon>
        <taxon>Bacillati</taxon>
        <taxon>Actinomycetota</taxon>
        <taxon>Actinomycetes</taxon>
        <taxon>Kitasatosporales</taxon>
        <taxon>Streptomycetaceae</taxon>
        <taxon>Streptomyces</taxon>
    </lineage>
</organism>
<name>D5ZVP0_STRV1</name>
<sequence>MLFVGPLAAVGVPRFADRRDAVLRQDVGVDPHGDRPDPERVDELECPKGVFVVVAEADQRRIGGRPGGSESTLVTASP</sequence>
<accession>D5ZVP0</accession>
<dbReference type="EMBL" id="DS999641">
    <property type="protein sequence ID" value="EFE65035.2"/>
    <property type="molecule type" value="Genomic_DNA"/>
</dbReference>
<dbReference type="AlphaFoldDB" id="D5ZVP0"/>
<gene>
    <name evidence="1" type="ORF">SSFG_00289</name>
</gene>
<proteinExistence type="predicted"/>
<evidence type="ECO:0000313" key="2">
    <source>
        <dbReference type="Proteomes" id="UP000003824"/>
    </source>
</evidence>
<evidence type="ECO:0000313" key="1">
    <source>
        <dbReference type="EMBL" id="EFE65035.2"/>
    </source>
</evidence>